<keyword evidence="3" id="KW-1185">Reference proteome</keyword>
<organism evidence="2 3">
    <name type="scientific">Halomonas halophila</name>
    <dbReference type="NCBI Taxonomy" id="29573"/>
    <lineage>
        <taxon>Bacteria</taxon>
        <taxon>Pseudomonadati</taxon>
        <taxon>Pseudomonadota</taxon>
        <taxon>Gammaproteobacteria</taxon>
        <taxon>Oceanospirillales</taxon>
        <taxon>Halomonadaceae</taxon>
        <taxon>Halomonas</taxon>
    </lineage>
</organism>
<proteinExistence type="predicted"/>
<evidence type="ECO:0000313" key="2">
    <source>
        <dbReference type="EMBL" id="GEK71609.1"/>
    </source>
</evidence>
<gene>
    <name evidence="2" type="ORF">HHA04nite_01530</name>
</gene>
<name>A0ABQ0TZC8_9GAMM</name>
<evidence type="ECO:0000313" key="3">
    <source>
        <dbReference type="Proteomes" id="UP000321121"/>
    </source>
</evidence>
<comment type="caution">
    <text evidence="2">The sequence shown here is derived from an EMBL/GenBank/DDBJ whole genome shotgun (WGS) entry which is preliminary data.</text>
</comment>
<sequence>MDCARYGSGGGGSYNGGSDQINEPGVNEGHGQVLIYNQSGFTAQGE</sequence>
<evidence type="ECO:0000256" key="1">
    <source>
        <dbReference type="SAM" id="MobiDB-lite"/>
    </source>
</evidence>
<accession>A0ABQ0TZC8</accession>
<dbReference type="Proteomes" id="UP000321121">
    <property type="component" value="Unassembled WGS sequence"/>
</dbReference>
<protein>
    <submittedName>
        <fullName evidence="2">Uncharacterized protein</fullName>
    </submittedName>
</protein>
<reference evidence="2 3" key="1">
    <citation type="submission" date="2019-07" db="EMBL/GenBank/DDBJ databases">
        <title>Whole genome shotgun sequence of Halomonas halophila NBRC 102604.</title>
        <authorList>
            <person name="Hosoyama A."/>
            <person name="Uohara A."/>
            <person name="Ohji S."/>
            <person name="Ichikawa N."/>
        </authorList>
    </citation>
    <scope>NUCLEOTIDE SEQUENCE [LARGE SCALE GENOMIC DNA]</scope>
    <source>
        <strain evidence="2 3">NBRC 102604</strain>
    </source>
</reference>
<feature type="region of interest" description="Disordered" evidence="1">
    <location>
        <begin position="1"/>
        <end position="31"/>
    </location>
</feature>
<dbReference type="EMBL" id="BJUS01000001">
    <property type="protein sequence ID" value="GEK71609.1"/>
    <property type="molecule type" value="Genomic_DNA"/>
</dbReference>